<keyword evidence="5 7" id="KW-1133">Transmembrane helix</keyword>
<comment type="subcellular location">
    <subcellularLocation>
        <location evidence="1">Cell membrane</location>
        <topology evidence="1">Multi-pass membrane protein</topology>
    </subcellularLocation>
</comment>
<keyword evidence="10" id="KW-1185">Reference proteome</keyword>
<gene>
    <name evidence="9" type="ORF">FLP23_04325</name>
</gene>
<feature type="transmembrane region" description="Helical" evidence="7">
    <location>
        <begin position="257"/>
        <end position="278"/>
    </location>
</feature>
<feature type="domain" description="Major facilitator superfamily (MFS) profile" evidence="8">
    <location>
        <begin position="1"/>
        <end position="408"/>
    </location>
</feature>
<name>A0A5C1Y5I3_9MICO</name>
<keyword evidence="4 7" id="KW-0812">Transmembrane</keyword>
<dbReference type="PANTHER" id="PTHR23513:SF11">
    <property type="entry name" value="STAPHYLOFERRIN A TRANSPORTER"/>
    <property type="match status" value="1"/>
</dbReference>
<dbReference type="InterPro" id="IPR020846">
    <property type="entry name" value="MFS_dom"/>
</dbReference>
<feature type="transmembrane region" description="Helical" evidence="7">
    <location>
        <begin position="348"/>
        <end position="370"/>
    </location>
</feature>
<evidence type="ECO:0000256" key="4">
    <source>
        <dbReference type="ARBA" id="ARBA00022692"/>
    </source>
</evidence>
<dbReference type="OrthoDB" id="145388at2"/>
<evidence type="ECO:0000256" key="1">
    <source>
        <dbReference type="ARBA" id="ARBA00004651"/>
    </source>
</evidence>
<dbReference type="Proteomes" id="UP000322159">
    <property type="component" value="Chromosome"/>
</dbReference>
<evidence type="ECO:0000256" key="3">
    <source>
        <dbReference type="ARBA" id="ARBA00022475"/>
    </source>
</evidence>
<dbReference type="Pfam" id="PF05977">
    <property type="entry name" value="MFS_3"/>
    <property type="match status" value="1"/>
</dbReference>
<organism evidence="9 10">
    <name type="scientific">Protaetiibacter larvae</name>
    <dbReference type="NCBI Taxonomy" id="2592654"/>
    <lineage>
        <taxon>Bacteria</taxon>
        <taxon>Bacillati</taxon>
        <taxon>Actinomycetota</taxon>
        <taxon>Actinomycetes</taxon>
        <taxon>Micrococcales</taxon>
        <taxon>Microbacteriaceae</taxon>
        <taxon>Protaetiibacter</taxon>
    </lineage>
</organism>
<evidence type="ECO:0000256" key="5">
    <source>
        <dbReference type="ARBA" id="ARBA00022989"/>
    </source>
</evidence>
<dbReference type="SUPFAM" id="SSF103473">
    <property type="entry name" value="MFS general substrate transporter"/>
    <property type="match status" value="1"/>
</dbReference>
<dbReference type="PROSITE" id="PS50850">
    <property type="entry name" value="MFS"/>
    <property type="match status" value="1"/>
</dbReference>
<feature type="transmembrane region" description="Helical" evidence="7">
    <location>
        <begin position="142"/>
        <end position="163"/>
    </location>
</feature>
<evidence type="ECO:0000313" key="9">
    <source>
        <dbReference type="EMBL" id="QEO09303.1"/>
    </source>
</evidence>
<sequence length="425" mass="44903">MRFAALRAPWYKGYLAGGSLMMGADHVEHAITYFVMWQLFESPVLAGFAVISHWLPQLLFAIPFGALADRFDCRRLIQLGAACFMVASVGWAVLIGTGTLQPWHCVILLLLHGLAGTFWGPADQLMLYDIVGPKDLPSAVRLMATGLNLGMLVGPAIGAALLFTVGPAWGMAVNVLLYLPFVIYLLFVPYTGHSRQEGERRPPLQLRDVLGVLREVPAHPPILVVMLLQAFVGLFIGSALLPLLPEFGELLGLDESGLAYGMLLVAMATGAVVGGIGLEAIGRVKVSARLAISATIVFALAVVTFSFSQSFGLSLAVLFVAGMANLISSSSSQAVVQLEAPADRRGRFLGAYAMASNGSRVGAGILIGALGAWLGVTWAVGIDAALLFLAASALLLVVLTVRRRRMDTAAVAVVAPGEPEAISEN</sequence>
<dbReference type="EMBL" id="CP043504">
    <property type="protein sequence ID" value="QEO09303.1"/>
    <property type="molecule type" value="Genomic_DNA"/>
</dbReference>
<feature type="transmembrane region" description="Helical" evidence="7">
    <location>
        <begin position="222"/>
        <end position="245"/>
    </location>
</feature>
<keyword evidence="6 7" id="KW-0472">Membrane</keyword>
<accession>A0A5C1Y5I3</accession>
<dbReference type="PANTHER" id="PTHR23513">
    <property type="entry name" value="INTEGRAL MEMBRANE EFFLUX PROTEIN-RELATED"/>
    <property type="match status" value="1"/>
</dbReference>
<dbReference type="Gene3D" id="1.20.1250.20">
    <property type="entry name" value="MFS general substrate transporter like domains"/>
    <property type="match status" value="1"/>
</dbReference>
<dbReference type="GO" id="GO:0005886">
    <property type="term" value="C:plasma membrane"/>
    <property type="evidence" value="ECO:0007669"/>
    <property type="project" value="UniProtKB-SubCell"/>
</dbReference>
<feature type="transmembrane region" description="Helical" evidence="7">
    <location>
        <begin position="290"/>
        <end position="307"/>
    </location>
</feature>
<keyword evidence="2" id="KW-0813">Transport</keyword>
<keyword evidence="3" id="KW-1003">Cell membrane</keyword>
<feature type="transmembrane region" description="Helical" evidence="7">
    <location>
        <begin position="44"/>
        <end position="64"/>
    </location>
</feature>
<dbReference type="InterPro" id="IPR036259">
    <property type="entry name" value="MFS_trans_sf"/>
</dbReference>
<evidence type="ECO:0000256" key="7">
    <source>
        <dbReference type="SAM" id="Phobius"/>
    </source>
</evidence>
<evidence type="ECO:0000313" key="10">
    <source>
        <dbReference type="Proteomes" id="UP000322159"/>
    </source>
</evidence>
<reference evidence="9 10" key="1">
    <citation type="submission" date="2019-09" db="EMBL/GenBank/DDBJ databases">
        <title>Genome sequencing of strain KACC 19322.</title>
        <authorList>
            <person name="Heo J."/>
            <person name="Kim S.-J."/>
            <person name="Kim J.-S."/>
            <person name="Hong S.-B."/>
            <person name="Kwon S.-W."/>
        </authorList>
    </citation>
    <scope>NUCLEOTIDE SEQUENCE [LARGE SCALE GENOMIC DNA]</scope>
    <source>
        <strain evidence="9 10">KACC 19322</strain>
    </source>
</reference>
<dbReference type="GO" id="GO:0022857">
    <property type="term" value="F:transmembrane transporter activity"/>
    <property type="evidence" value="ECO:0007669"/>
    <property type="project" value="InterPro"/>
</dbReference>
<feature type="transmembrane region" description="Helical" evidence="7">
    <location>
        <begin position="101"/>
        <end position="121"/>
    </location>
</feature>
<dbReference type="KEGG" id="lyk:FLP23_04325"/>
<proteinExistence type="predicted"/>
<feature type="transmembrane region" description="Helical" evidence="7">
    <location>
        <begin position="313"/>
        <end position="336"/>
    </location>
</feature>
<feature type="transmembrane region" description="Helical" evidence="7">
    <location>
        <begin position="376"/>
        <end position="399"/>
    </location>
</feature>
<dbReference type="CDD" id="cd06173">
    <property type="entry name" value="MFS_MefA_like"/>
    <property type="match status" value="1"/>
</dbReference>
<evidence type="ECO:0000256" key="6">
    <source>
        <dbReference type="ARBA" id="ARBA00023136"/>
    </source>
</evidence>
<feature type="transmembrane region" description="Helical" evidence="7">
    <location>
        <begin position="76"/>
        <end position="95"/>
    </location>
</feature>
<dbReference type="RefSeq" id="WP_149324727.1">
    <property type="nucleotide sequence ID" value="NZ_CP043504.1"/>
</dbReference>
<dbReference type="InterPro" id="IPR010290">
    <property type="entry name" value="TM_effector"/>
</dbReference>
<feature type="transmembrane region" description="Helical" evidence="7">
    <location>
        <begin position="169"/>
        <end position="191"/>
    </location>
</feature>
<dbReference type="AlphaFoldDB" id="A0A5C1Y5I3"/>
<protein>
    <submittedName>
        <fullName evidence="9">MFS transporter</fullName>
    </submittedName>
</protein>
<evidence type="ECO:0000259" key="8">
    <source>
        <dbReference type="PROSITE" id="PS50850"/>
    </source>
</evidence>
<evidence type="ECO:0000256" key="2">
    <source>
        <dbReference type="ARBA" id="ARBA00022448"/>
    </source>
</evidence>